<keyword evidence="3" id="KW-1185">Reference proteome</keyword>
<protein>
    <submittedName>
        <fullName evidence="2">Uncharacterized protein</fullName>
    </submittedName>
</protein>
<dbReference type="RefSeq" id="WP_230255138.1">
    <property type="nucleotide sequence ID" value="NZ_JAJKFV010000029.1"/>
</dbReference>
<comment type="caution">
    <text evidence="2">The sequence shown here is derived from an EMBL/GenBank/DDBJ whole genome shotgun (WGS) entry which is preliminary data.</text>
</comment>
<proteinExistence type="predicted"/>
<evidence type="ECO:0000313" key="2">
    <source>
        <dbReference type="EMBL" id="MCC9644312.1"/>
    </source>
</evidence>
<name>A0ABS8NL99_9BACT</name>
<evidence type="ECO:0000256" key="1">
    <source>
        <dbReference type="SAM" id="MobiDB-lite"/>
    </source>
</evidence>
<gene>
    <name evidence="2" type="ORF">LOC71_18700</name>
</gene>
<evidence type="ECO:0000313" key="3">
    <source>
        <dbReference type="Proteomes" id="UP001430306"/>
    </source>
</evidence>
<feature type="compositionally biased region" description="Basic and acidic residues" evidence="1">
    <location>
        <begin position="28"/>
        <end position="63"/>
    </location>
</feature>
<dbReference type="Proteomes" id="UP001430306">
    <property type="component" value="Unassembled WGS sequence"/>
</dbReference>
<dbReference type="EMBL" id="JAJKFW010000025">
    <property type="protein sequence ID" value="MCC9644312.1"/>
    <property type="molecule type" value="Genomic_DNA"/>
</dbReference>
<feature type="region of interest" description="Disordered" evidence="1">
    <location>
        <begin position="22"/>
        <end position="63"/>
    </location>
</feature>
<sequence length="63" mass="7405">MFAPIPIQPQIFTVHGLTYRVAPVTQKSENEDPQVSRRREERGRKQSRDERSDSDDQHIDREA</sequence>
<accession>A0ABS8NL99</accession>
<organism evidence="2 3">
    <name type="scientific">Rhodopirellula halodulae</name>
    <dbReference type="NCBI Taxonomy" id="2894198"/>
    <lineage>
        <taxon>Bacteria</taxon>
        <taxon>Pseudomonadati</taxon>
        <taxon>Planctomycetota</taxon>
        <taxon>Planctomycetia</taxon>
        <taxon>Pirellulales</taxon>
        <taxon>Pirellulaceae</taxon>
        <taxon>Rhodopirellula</taxon>
    </lineage>
</organism>
<reference evidence="2" key="1">
    <citation type="submission" date="2021-11" db="EMBL/GenBank/DDBJ databases">
        <title>Genome sequence.</title>
        <authorList>
            <person name="Sun Q."/>
        </authorList>
    </citation>
    <scope>NUCLEOTIDE SEQUENCE</scope>
    <source>
        <strain evidence="2">JC740</strain>
    </source>
</reference>